<dbReference type="FunFam" id="3.20.20.70:FF:000004">
    <property type="entry name" value="Ribulose-phosphate 3-epimerase"/>
    <property type="match status" value="1"/>
</dbReference>
<dbReference type="Gene3D" id="3.20.20.70">
    <property type="entry name" value="Aldolase class I"/>
    <property type="match status" value="1"/>
</dbReference>
<evidence type="ECO:0000256" key="12">
    <source>
        <dbReference type="PIRSR" id="PIRSR001461-1"/>
    </source>
</evidence>
<feature type="binding site" evidence="10 14">
    <location>
        <position position="8"/>
    </location>
    <ligand>
        <name>substrate</name>
    </ligand>
</feature>
<feature type="binding site" evidence="10 14">
    <location>
        <begin position="142"/>
        <end position="145"/>
    </location>
    <ligand>
        <name>substrate</name>
    </ligand>
</feature>
<evidence type="ECO:0000313" key="15">
    <source>
        <dbReference type="EMBL" id="SDM77605.1"/>
    </source>
</evidence>
<evidence type="ECO:0000313" key="16">
    <source>
        <dbReference type="Proteomes" id="UP000199226"/>
    </source>
</evidence>
<evidence type="ECO:0000256" key="13">
    <source>
        <dbReference type="PIRSR" id="PIRSR001461-2"/>
    </source>
</evidence>
<comment type="pathway">
    <text evidence="10">Carbohydrate degradation.</text>
</comment>
<feature type="binding site" evidence="10 13">
    <location>
        <position position="66"/>
    </location>
    <ligand>
        <name>a divalent metal cation</name>
        <dbReference type="ChEBI" id="CHEBI:60240"/>
    </ligand>
</feature>
<evidence type="ECO:0000256" key="8">
    <source>
        <dbReference type="ARBA" id="ARBA00022723"/>
    </source>
</evidence>
<dbReference type="GO" id="GO:0046872">
    <property type="term" value="F:metal ion binding"/>
    <property type="evidence" value="ECO:0007669"/>
    <property type="project" value="UniProtKB-UniRule"/>
</dbReference>
<dbReference type="GO" id="GO:0004750">
    <property type="term" value="F:D-ribulose-phosphate 3-epimerase activity"/>
    <property type="evidence" value="ECO:0007669"/>
    <property type="project" value="UniProtKB-UniRule"/>
</dbReference>
<dbReference type="GO" id="GO:0019323">
    <property type="term" value="P:pentose catabolic process"/>
    <property type="evidence" value="ECO:0007669"/>
    <property type="project" value="UniProtKB-UniRule"/>
</dbReference>
<dbReference type="HAMAP" id="MF_02227">
    <property type="entry name" value="RPE"/>
    <property type="match status" value="1"/>
</dbReference>
<dbReference type="PROSITE" id="PS01085">
    <property type="entry name" value="RIBUL_P_3_EPIMER_1"/>
    <property type="match status" value="1"/>
</dbReference>
<evidence type="ECO:0000256" key="10">
    <source>
        <dbReference type="HAMAP-Rule" id="MF_02227"/>
    </source>
</evidence>
<name>A0A1G9W0M2_9SPHI</name>
<dbReference type="PROSITE" id="PS01086">
    <property type="entry name" value="RIBUL_P_3_EPIMER_2"/>
    <property type="match status" value="1"/>
</dbReference>
<comment type="cofactor">
    <cofactor evidence="2">
        <name>Mn(2+)</name>
        <dbReference type="ChEBI" id="CHEBI:29035"/>
    </cofactor>
</comment>
<evidence type="ECO:0000256" key="3">
    <source>
        <dbReference type="ARBA" id="ARBA00001941"/>
    </source>
</evidence>
<comment type="cofactor">
    <cofactor evidence="3">
        <name>Co(2+)</name>
        <dbReference type="ChEBI" id="CHEBI:48828"/>
    </cofactor>
</comment>
<dbReference type="OrthoDB" id="1645589at2"/>
<evidence type="ECO:0000256" key="11">
    <source>
        <dbReference type="PIRNR" id="PIRNR001461"/>
    </source>
</evidence>
<keyword evidence="9 10" id="KW-0413">Isomerase</keyword>
<dbReference type="SUPFAM" id="SSF51366">
    <property type="entry name" value="Ribulose-phoshate binding barrel"/>
    <property type="match status" value="1"/>
</dbReference>
<accession>A0A1G9W0M2</accession>
<keyword evidence="13" id="KW-0862">Zinc</keyword>
<feature type="binding site" evidence="10 13">
    <location>
        <position position="175"/>
    </location>
    <ligand>
        <name>a divalent metal cation</name>
        <dbReference type="ChEBI" id="CHEBI:60240"/>
    </ligand>
</feature>
<dbReference type="GO" id="GO:0005737">
    <property type="term" value="C:cytoplasm"/>
    <property type="evidence" value="ECO:0007669"/>
    <property type="project" value="UniProtKB-ARBA"/>
</dbReference>
<dbReference type="NCBIfam" id="NF004076">
    <property type="entry name" value="PRK05581.1-4"/>
    <property type="match status" value="1"/>
</dbReference>
<dbReference type="InterPro" id="IPR011060">
    <property type="entry name" value="RibuloseP-bd_barrel"/>
</dbReference>
<dbReference type="Pfam" id="PF00834">
    <property type="entry name" value="Ribul_P_3_epim"/>
    <property type="match status" value="1"/>
</dbReference>
<evidence type="ECO:0000256" key="9">
    <source>
        <dbReference type="ARBA" id="ARBA00023235"/>
    </source>
</evidence>
<feature type="binding site" evidence="10 13">
    <location>
        <position position="33"/>
    </location>
    <ligand>
        <name>a divalent metal cation</name>
        <dbReference type="ChEBI" id="CHEBI:60240"/>
    </ligand>
</feature>
<comment type="cofactor">
    <cofactor evidence="5">
        <name>Fe(2+)</name>
        <dbReference type="ChEBI" id="CHEBI:29033"/>
    </cofactor>
</comment>
<dbReference type="EC" id="5.1.3.1" evidence="7 10"/>
<comment type="function">
    <text evidence="10">Catalyzes the reversible epimerization of D-ribulose 5-phosphate to D-xylulose 5-phosphate.</text>
</comment>
<evidence type="ECO:0000256" key="6">
    <source>
        <dbReference type="ARBA" id="ARBA00009541"/>
    </source>
</evidence>
<evidence type="ECO:0000256" key="7">
    <source>
        <dbReference type="ARBA" id="ARBA00013188"/>
    </source>
</evidence>
<comment type="similarity">
    <text evidence="6 10 11">Belongs to the ribulose-phosphate 3-epimerase family.</text>
</comment>
<keyword evidence="10 11" id="KW-0119">Carbohydrate metabolism</keyword>
<comment type="caution">
    <text evidence="10">Lacks conserved residue(s) required for the propagation of feature annotation.</text>
</comment>
<dbReference type="EMBL" id="FNHH01000023">
    <property type="protein sequence ID" value="SDM77605.1"/>
    <property type="molecule type" value="Genomic_DNA"/>
</dbReference>
<dbReference type="AlphaFoldDB" id="A0A1G9W0M2"/>
<comment type="catalytic activity">
    <reaction evidence="1 10 11">
        <text>D-ribulose 5-phosphate = D-xylulose 5-phosphate</text>
        <dbReference type="Rhea" id="RHEA:13677"/>
        <dbReference type="ChEBI" id="CHEBI:57737"/>
        <dbReference type="ChEBI" id="CHEBI:58121"/>
        <dbReference type="EC" id="5.1.3.1"/>
    </reaction>
</comment>
<feature type="binding site" evidence="14">
    <location>
        <position position="177"/>
    </location>
    <ligand>
        <name>substrate</name>
    </ligand>
</feature>
<dbReference type="PIRSF" id="PIRSF001461">
    <property type="entry name" value="RPE"/>
    <property type="match status" value="1"/>
</dbReference>
<feature type="binding site" evidence="10 14">
    <location>
        <position position="66"/>
    </location>
    <ligand>
        <name>substrate</name>
    </ligand>
</feature>
<dbReference type="NCBIfam" id="TIGR01163">
    <property type="entry name" value="rpe"/>
    <property type="match status" value="1"/>
</dbReference>
<comment type="cofactor">
    <cofactor evidence="4">
        <name>Zn(2+)</name>
        <dbReference type="ChEBI" id="CHEBI:29105"/>
    </cofactor>
</comment>
<dbReference type="InterPro" id="IPR013785">
    <property type="entry name" value="Aldolase_TIM"/>
</dbReference>
<dbReference type="InterPro" id="IPR026019">
    <property type="entry name" value="Ribul_P_3_epim"/>
</dbReference>
<dbReference type="Proteomes" id="UP000199226">
    <property type="component" value="Unassembled WGS sequence"/>
</dbReference>
<sequence length="223" mass="24369">MKHLIAPSVLSADFANLQKDIEMINRSEADWFHIDIMDGVFVPNISFGFPVLKAIQKYAEKPLDVHLMIVDPDRYLQDFKLAGAENITVHIEACTHLHRTLSAIRDLGCKAGVAVNPHTPVSLLEDIIEDMDVVCLMSVNPGFGGQKFIENTYKKIRELRSMASGRNDGLLIEIDGGVSNQNALKLLQAGADVLVAGNAVFSAADPVLEIAALKNLNPDILRA</sequence>
<keyword evidence="13" id="KW-0464">Manganese</keyword>
<evidence type="ECO:0000256" key="1">
    <source>
        <dbReference type="ARBA" id="ARBA00001782"/>
    </source>
</evidence>
<dbReference type="GO" id="GO:0006098">
    <property type="term" value="P:pentose-phosphate shunt"/>
    <property type="evidence" value="ECO:0007669"/>
    <property type="project" value="UniProtKB-UniRule"/>
</dbReference>
<evidence type="ECO:0000256" key="5">
    <source>
        <dbReference type="ARBA" id="ARBA00001954"/>
    </source>
</evidence>
<dbReference type="InterPro" id="IPR000056">
    <property type="entry name" value="Ribul_P_3_epim-like"/>
</dbReference>
<keyword evidence="8 10" id="KW-0479">Metal-binding</keyword>
<feature type="active site" description="Proton donor" evidence="10 12">
    <location>
        <position position="175"/>
    </location>
</feature>
<evidence type="ECO:0000256" key="2">
    <source>
        <dbReference type="ARBA" id="ARBA00001936"/>
    </source>
</evidence>
<evidence type="ECO:0000256" key="4">
    <source>
        <dbReference type="ARBA" id="ARBA00001947"/>
    </source>
</evidence>
<keyword evidence="13" id="KW-0170">Cobalt</keyword>
<comment type="cofactor">
    <cofactor evidence="10 13">
        <name>a divalent metal cation</name>
        <dbReference type="ChEBI" id="CHEBI:60240"/>
    </cofactor>
    <text evidence="10 13">Binds 1 divalent metal cation per subunit.</text>
</comment>
<feature type="binding site" evidence="10">
    <location>
        <begin position="175"/>
        <end position="177"/>
    </location>
    <ligand>
        <name>substrate</name>
    </ligand>
</feature>
<evidence type="ECO:0000256" key="14">
    <source>
        <dbReference type="PIRSR" id="PIRSR001461-3"/>
    </source>
</evidence>
<dbReference type="PANTHER" id="PTHR11749">
    <property type="entry name" value="RIBULOSE-5-PHOSPHATE-3-EPIMERASE"/>
    <property type="match status" value="1"/>
</dbReference>
<protein>
    <recommendedName>
        <fullName evidence="7 10">Ribulose-phosphate 3-epimerase</fullName>
        <ecNumber evidence="7 10">5.1.3.1</ecNumber>
    </recommendedName>
</protein>
<dbReference type="RefSeq" id="WP_090705868.1">
    <property type="nucleotide sequence ID" value="NZ_FNHH01000023.1"/>
</dbReference>
<proteinExistence type="inferred from homology"/>
<reference evidence="16" key="1">
    <citation type="submission" date="2016-10" db="EMBL/GenBank/DDBJ databases">
        <authorList>
            <person name="Varghese N."/>
            <person name="Submissions S."/>
        </authorList>
    </citation>
    <scope>NUCLEOTIDE SEQUENCE [LARGE SCALE GENOMIC DNA]</scope>
    <source>
        <strain evidence="16">DSM 24536</strain>
    </source>
</reference>
<dbReference type="STRING" id="990371.SAMN05421813_12315"/>
<organism evidence="15 16">
    <name type="scientific">Daejeonella rubra</name>
    <dbReference type="NCBI Taxonomy" id="990371"/>
    <lineage>
        <taxon>Bacteria</taxon>
        <taxon>Pseudomonadati</taxon>
        <taxon>Bacteroidota</taxon>
        <taxon>Sphingobacteriia</taxon>
        <taxon>Sphingobacteriales</taxon>
        <taxon>Sphingobacteriaceae</taxon>
        <taxon>Daejeonella</taxon>
    </lineage>
</organism>
<dbReference type="CDD" id="cd00429">
    <property type="entry name" value="RPE"/>
    <property type="match status" value="1"/>
</dbReference>
<feature type="binding site" evidence="10 13">
    <location>
        <position position="35"/>
    </location>
    <ligand>
        <name>a divalent metal cation</name>
        <dbReference type="ChEBI" id="CHEBI:60240"/>
    </ligand>
</feature>
<gene>
    <name evidence="10" type="primary">rpe</name>
    <name evidence="15" type="ORF">SAMN05421813_12315</name>
</gene>
<keyword evidence="16" id="KW-1185">Reference proteome</keyword>
<feature type="active site" description="Proton acceptor" evidence="10 12">
    <location>
        <position position="35"/>
    </location>
</feature>